<sequence>MKTDEPAATADESRASRGASRAPAPPADTDPAEDPAAPGGVHHDEAVALHRLAMRLKAAYPSVDPSVVDQVVAAARGSFRQAKVRTYVPILVERRVRALLAGLDGDGTASARPAGGGPGPEGSGPARTAEQSAEGPRRSPLPGRWIPARLRPAPASASDLGGAGEGP</sequence>
<organism evidence="2 3">
    <name type="scientific">Streptomyces populi</name>
    <dbReference type="NCBI Taxonomy" id="2058924"/>
    <lineage>
        <taxon>Bacteria</taxon>
        <taxon>Bacillati</taxon>
        <taxon>Actinomycetota</taxon>
        <taxon>Actinomycetes</taxon>
        <taxon>Kitasatosporales</taxon>
        <taxon>Streptomycetaceae</taxon>
        <taxon>Streptomyces</taxon>
    </lineage>
</organism>
<dbReference type="OrthoDB" id="4277148at2"/>
<feature type="compositionally biased region" description="Low complexity" evidence="1">
    <location>
        <begin position="147"/>
        <end position="158"/>
    </location>
</feature>
<protein>
    <submittedName>
        <fullName evidence="2">Uncharacterized protein</fullName>
    </submittedName>
</protein>
<reference evidence="2 3" key="1">
    <citation type="submission" date="2017-12" db="EMBL/GenBank/DDBJ databases">
        <title>Streptomyces populusis sp. nov., a novel endophytic actinobacterium isolated from stems of Populus adenopoda Maxim.</title>
        <authorList>
            <person name="Wang Z."/>
        </authorList>
    </citation>
    <scope>NUCLEOTIDE SEQUENCE [LARGE SCALE GENOMIC DNA]</scope>
    <source>
        <strain evidence="2 3">A249</strain>
    </source>
</reference>
<keyword evidence="3" id="KW-1185">Reference proteome</keyword>
<dbReference type="Proteomes" id="UP000236178">
    <property type="component" value="Unassembled WGS sequence"/>
</dbReference>
<dbReference type="EMBL" id="PJOS01000154">
    <property type="protein sequence ID" value="PKT67681.1"/>
    <property type="molecule type" value="Genomic_DNA"/>
</dbReference>
<dbReference type="RefSeq" id="WP_103554351.1">
    <property type="nucleotide sequence ID" value="NZ_JBHJSK010000035.1"/>
</dbReference>
<feature type="region of interest" description="Disordered" evidence="1">
    <location>
        <begin position="1"/>
        <end position="44"/>
    </location>
</feature>
<evidence type="ECO:0000313" key="2">
    <source>
        <dbReference type="EMBL" id="PKT67681.1"/>
    </source>
</evidence>
<accession>A0A2I0SCL0</accession>
<proteinExistence type="predicted"/>
<evidence type="ECO:0000256" key="1">
    <source>
        <dbReference type="SAM" id="MobiDB-lite"/>
    </source>
</evidence>
<dbReference type="Gene3D" id="1.10.8.1060">
    <property type="entry name" value="Corynebacterium glutamicum thioredoxin-dependent arsenate reductase, N-terminal domain"/>
    <property type="match status" value="1"/>
</dbReference>
<comment type="caution">
    <text evidence="2">The sequence shown here is derived from an EMBL/GenBank/DDBJ whole genome shotgun (WGS) entry which is preliminary data.</text>
</comment>
<dbReference type="AlphaFoldDB" id="A0A2I0SCL0"/>
<name>A0A2I0SCL0_9ACTN</name>
<gene>
    <name evidence="2" type="ORF">CW362_39125</name>
</gene>
<feature type="region of interest" description="Disordered" evidence="1">
    <location>
        <begin position="103"/>
        <end position="167"/>
    </location>
</feature>
<feature type="compositionally biased region" description="Basic and acidic residues" evidence="1">
    <location>
        <begin position="1"/>
        <end position="15"/>
    </location>
</feature>
<dbReference type="NCBIfam" id="NF046112">
    <property type="entry name" value="MSMEG_6209_Nter"/>
    <property type="match status" value="1"/>
</dbReference>
<evidence type="ECO:0000313" key="3">
    <source>
        <dbReference type="Proteomes" id="UP000236178"/>
    </source>
</evidence>